<dbReference type="HOGENOM" id="CLU_2715005_0_0_5"/>
<evidence type="ECO:0008006" key="3">
    <source>
        <dbReference type="Google" id="ProtNLM"/>
    </source>
</evidence>
<dbReference type="STRING" id="1208324.P73_2440"/>
<dbReference type="Gene3D" id="2.30.30.30">
    <property type="match status" value="1"/>
</dbReference>
<dbReference type="InterPro" id="IPR014722">
    <property type="entry name" value="Rib_uL2_dom2"/>
</dbReference>
<dbReference type="AlphaFoldDB" id="A0A0B5E197"/>
<proteinExistence type="predicted"/>
<organism evidence="1 2">
    <name type="scientific">Celeribacter indicus</name>
    <dbReference type="NCBI Taxonomy" id="1208324"/>
    <lineage>
        <taxon>Bacteria</taxon>
        <taxon>Pseudomonadati</taxon>
        <taxon>Pseudomonadota</taxon>
        <taxon>Alphaproteobacteria</taxon>
        <taxon>Rhodobacterales</taxon>
        <taxon>Roseobacteraceae</taxon>
        <taxon>Celeribacter</taxon>
    </lineage>
</organism>
<gene>
    <name evidence="1" type="ORF">P73_2440</name>
</gene>
<evidence type="ECO:0000313" key="2">
    <source>
        <dbReference type="Proteomes" id="UP000031521"/>
    </source>
</evidence>
<dbReference type="KEGG" id="cid:P73_2440"/>
<dbReference type="CDD" id="cd06091">
    <property type="entry name" value="KOW_NusG"/>
    <property type="match status" value="1"/>
</dbReference>
<sequence length="72" mass="7973">MVGLMARCGETGQLLQPDELAAGDEVRIAEGPFADFTTTIEKIDSSKRIWVLLDLLGRQTRVALSEREVQRA</sequence>
<evidence type="ECO:0000313" key="1">
    <source>
        <dbReference type="EMBL" id="AJE47155.1"/>
    </source>
</evidence>
<dbReference type="SUPFAM" id="SSF50104">
    <property type="entry name" value="Translation proteins SH3-like domain"/>
    <property type="match status" value="1"/>
</dbReference>
<accession>A0A0B5E197</accession>
<name>A0A0B5E197_9RHOB</name>
<dbReference type="Proteomes" id="UP000031521">
    <property type="component" value="Chromosome"/>
</dbReference>
<keyword evidence="2" id="KW-1185">Reference proteome</keyword>
<protein>
    <recommendedName>
        <fullName evidence="3">Transcription antitermination protein NusG</fullName>
    </recommendedName>
</protein>
<reference evidence="1 2" key="1">
    <citation type="journal article" date="2014" name="Int. J. Syst. Evol. Microbiol.">
        <title>Celeribacter indicus sp. nov., a polycyclic aromatic hydrocarbon-degrading bacterium from deep-sea sediment and reclassification of Huaishuia halophila as Celeribacter halophilus comb. nov.</title>
        <authorList>
            <person name="Lai Q."/>
            <person name="Cao J."/>
            <person name="Yuan J."/>
            <person name="Li F."/>
            <person name="Shao Z."/>
        </authorList>
    </citation>
    <scope>NUCLEOTIDE SEQUENCE [LARGE SCALE GENOMIC DNA]</scope>
    <source>
        <strain evidence="1">P73</strain>
    </source>
</reference>
<dbReference type="EMBL" id="CP004393">
    <property type="protein sequence ID" value="AJE47155.1"/>
    <property type="molecule type" value="Genomic_DNA"/>
</dbReference>
<dbReference type="InterPro" id="IPR008991">
    <property type="entry name" value="Translation_prot_SH3-like_sf"/>
</dbReference>